<dbReference type="Proteomes" id="UP000190395">
    <property type="component" value="Unassembled WGS sequence"/>
</dbReference>
<keyword evidence="1" id="KW-1133">Transmembrane helix</keyword>
<evidence type="ECO:0000256" key="1">
    <source>
        <dbReference type="SAM" id="Phobius"/>
    </source>
</evidence>
<evidence type="ECO:0000259" key="2">
    <source>
        <dbReference type="Pfam" id="PF09822"/>
    </source>
</evidence>
<dbReference type="GeneID" id="303367221"/>
<keyword evidence="5" id="KW-1185">Reference proteome</keyword>
<dbReference type="Pfam" id="PF23357">
    <property type="entry name" value="DUF7088"/>
    <property type="match status" value="1"/>
</dbReference>
<dbReference type="RefSeq" id="WP_078930714.1">
    <property type="nucleotide sequence ID" value="NZ_CAMCOW010000027.1"/>
</dbReference>
<dbReference type="Pfam" id="PF09822">
    <property type="entry name" value="ABC_transp_aux"/>
    <property type="match status" value="1"/>
</dbReference>
<keyword evidence="1" id="KW-0472">Membrane</keyword>
<dbReference type="InterPro" id="IPR055396">
    <property type="entry name" value="DUF7088"/>
</dbReference>
<keyword evidence="1" id="KW-0812">Transmembrane</keyword>
<accession>A0A1T4MRC5</accession>
<sequence>MKKFIEWLKSPKSDIFLFLTAIILLNLVCSKAFFRLDLTAPKSYSLSQSSRQIVKNLEQPLSIKVFFTKNLPAPYNTIDQYIRDLLVEYKGASNSNFSAEFFDMDKEENQKIARNYGISQVQIQELKNNEVGFKQVWMALTVSYADRTEIIDGLSSADGLEYTLTTTMSRLISTTSALAGLQGKAKLTLYLTKKLEQFNINGLKNLEKNVSAAYKSVNAKNMDRIEFETIDPSEQEIPELVEKYGIQSLNWQDADGEKTGVIGLVLEYGQEFRLLNVKMARSFFGNIISGTDSIEDELSENLKSLVSKPNIIGYVTGHRELDYKNAQSQVNAAVFNSIISDRYEFKDLNLKDDEIPSGIKSVVINGAKEKFEEIELYKLDQFLLRGGNLIIFDDQFEEVYPQGQNAYYQLPQYKPVDNGLETILSKYGISVGKDYVMDENCYVNQDQRSGSTPLYFAPVLQKSNLAKNSPITKNLGYVIMLQNSSVNAEDAQKNADAKVTVLASSSKNSWIVKDNVTAIPQMIRKPADKSAMQSQNLAVLVEGKFKSAFEKNPAEEQNGEFNFTDHYAKSVQNGKIFVTGSSKITTGQVMDESGRQPVAMFVRNVIDYMNGEIDLCSMRTKGLSLNTLKVKKGISADIAKYFNEFGLVILVALCGLAVLAKITAKKKAIREKYNPDDSREIKTEETK</sequence>
<organism evidence="4 5">
    <name type="scientific">Treponema berlinense</name>
    <dbReference type="NCBI Taxonomy" id="225004"/>
    <lineage>
        <taxon>Bacteria</taxon>
        <taxon>Pseudomonadati</taxon>
        <taxon>Spirochaetota</taxon>
        <taxon>Spirochaetia</taxon>
        <taxon>Spirochaetales</taxon>
        <taxon>Treponemataceae</taxon>
        <taxon>Treponema</taxon>
    </lineage>
</organism>
<reference evidence="4 5" key="1">
    <citation type="submission" date="2017-02" db="EMBL/GenBank/DDBJ databases">
        <authorList>
            <person name="Peterson S.W."/>
        </authorList>
    </citation>
    <scope>NUCLEOTIDE SEQUENCE [LARGE SCALE GENOMIC DNA]</scope>
    <source>
        <strain evidence="4 5">ATCC BAA-909</strain>
    </source>
</reference>
<protein>
    <submittedName>
        <fullName evidence="4">ABC-type uncharacterized transport system</fullName>
    </submittedName>
</protein>
<feature type="domain" description="ABC-type uncharacterised transport system" evidence="2">
    <location>
        <begin position="312"/>
        <end position="589"/>
    </location>
</feature>
<dbReference type="STRING" id="225004.SAMN02745152_00968"/>
<name>A0A1T4MRC5_9SPIR</name>
<gene>
    <name evidence="4" type="ORF">SAMN02745152_00968</name>
</gene>
<evidence type="ECO:0000313" key="4">
    <source>
        <dbReference type="EMBL" id="SJZ69552.1"/>
    </source>
</evidence>
<dbReference type="EMBL" id="FUXC01000004">
    <property type="protein sequence ID" value="SJZ69552.1"/>
    <property type="molecule type" value="Genomic_DNA"/>
</dbReference>
<dbReference type="AlphaFoldDB" id="A0A1T4MRC5"/>
<feature type="domain" description="DUF7088" evidence="3">
    <location>
        <begin position="42"/>
        <end position="142"/>
    </location>
</feature>
<feature type="transmembrane region" description="Helical" evidence="1">
    <location>
        <begin position="645"/>
        <end position="664"/>
    </location>
</feature>
<proteinExistence type="predicted"/>
<dbReference type="InterPro" id="IPR019196">
    <property type="entry name" value="ABC_transp_unknown"/>
</dbReference>
<dbReference type="OrthoDB" id="9794512at2"/>
<evidence type="ECO:0000259" key="3">
    <source>
        <dbReference type="Pfam" id="PF23357"/>
    </source>
</evidence>
<evidence type="ECO:0000313" key="5">
    <source>
        <dbReference type="Proteomes" id="UP000190395"/>
    </source>
</evidence>